<dbReference type="STRING" id="22663.A0A2I0HK65"/>
<dbReference type="Proteomes" id="UP000233551">
    <property type="component" value="Unassembled WGS sequence"/>
</dbReference>
<proteinExistence type="predicted"/>
<dbReference type="AlphaFoldDB" id="A0A2I0HK65"/>
<keyword evidence="2" id="KW-1185">Reference proteome</keyword>
<evidence type="ECO:0000313" key="1">
    <source>
        <dbReference type="EMBL" id="PKI32119.1"/>
    </source>
</evidence>
<organism evidence="1 2">
    <name type="scientific">Punica granatum</name>
    <name type="common">Pomegranate</name>
    <dbReference type="NCBI Taxonomy" id="22663"/>
    <lineage>
        <taxon>Eukaryota</taxon>
        <taxon>Viridiplantae</taxon>
        <taxon>Streptophyta</taxon>
        <taxon>Embryophyta</taxon>
        <taxon>Tracheophyta</taxon>
        <taxon>Spermatophyta</taxon>
        <taxon>Magnoliopsida</taxon>
        <taxon>eudicotyledons</taxon>
        <taxon>Gunneridae</taxon>
        <taxon>Pentapetalae</taxon>
        <taxon>rosids</taxon>
        <taxon>malvids</taxon>
        <taxon>Myrtales</taxon>
        <taxon>Lythraceae</taxon>
        <taxon>Punica</taxon>
    </lineage>
</organism>
<dbReference type="EMBL" id="PGOL01008018">
    <property type="protein sequence ID" value="PKI32119.1"/>
    <property type="molecule type" value="Genomic_DNA"/>
</dbReference>
<dbReference type="PANTHER" id="PTHR16255">
    <property type="entry name" value="REQUIRED FOR MEIOTIC NUCLEAR DIVISION PROTEIN 1 HOMOLOG"/>
    <property type="match status" value="1"/>
</dbReference>
<gene>
    <name evidence="1" type="ORF">CRG98_047488</name>
</gene>
<dbReference type="InterPro" id="IPR051624">
    <property type="entry name" value="RMD1/Sad1-interacting"/>
</dbReference>
<comment type="caution">
    <text evidence="1">The sequence shown here is derived from an EMBL/GenBank/DDBJ whole genome shotgun (WGS) entry which is preliminary data.</text>
</comment>
<reference evidence="1 2" key="1">
    <citation type="submission" date="2017-11" db="EMBL/GenBank/DDBJ databases">
        <title>De-novo sequencing of pomegranate (Punica granatum L.) genome.</title>
        <authorList>
            <person name="Akparov Z."/>
            <person name="Amiraslanov A."/>
            <person name="Hajiyeva S."/>
            <person name="Abbasov M."/>
            <person name="Kaur K."/>
            <person name="Hamwieh A."/>
            <person name="Solovyev V."/>
            <person name="Salamov A."/>
            <person name="Braich B."/>
            <person name="Kosarev P."/>
            <person name="Mahmoud A."/>
            <person name="Hajiyev E."/>
            <person name="Babayeva S."/>
            <person name="Izzatullayeva V."/>
            <person name="Mammadov A."/>
            <person name="Mammadov A."/>
            <person name="Sharifova S."/>
            <person name="Ojaghi J."/>
            <person name="Eynullazada K."/>
            <person name="Bayramov B."/>
            <person name="Abdulazimova A."/>
            <person name="Shahmuradov I."/>
        </authorList>
    </citation>
    <scope>NUCLEOTIDE SEQUENCE [LARGE SCALE GENOMIC DNA]</scope>
    <source>
        <strain evidence="2">cv. AG2017</strain>
        <tissue evidence="1">Leaf</tissue>
    </source>
</reference>
<accession>A0A2I0HK65</accession>
<evidence type="ECO:0000313" key="2">
    <source>
        <dbReference type="Proteomes" id="UP000233551"/>
    </source>
</evidence>
<name>A0A2I0HK65_PUNGR</name>
<sequence length="251" mass="27472">MPSLAPPLLKLAKPLSHSRPFSLTKVLTPFTVVPAAAYTPYPVSTPATHLKLFGSFVARCISLSSVNSTHTLEWNEPVSCSEVVVEPDACGFDVEVDAKSSIHVRAYFFSISVDLRGLVEHNKANFIPLTSCMTNYAVLKFGTLSCTNLEYFALTSYELEEVVDVAEGILFFQELGACLNGNDCGYMVVFHYGFIVLINVPEHEVDGYLKIVERHASGLLPKMRKDGSNRVPGTCDIIQVPGLVRVHDSTG</sequence>
<protein>
    <submittedName>
        <fullName evidence="1">Uncharacterized protein</fullName>
    </submittedName>
</protein>
<dbReference type="PANTHER" id="PTHR16255:SF6">
    <property type="entry name" value="PROTEIN RETARDED ROOT GROWTH-LIKE"/>
    <property type="match status" value="1"/>
</dbReference>